<dbReference type="EMBL" id="UINC01226601">
    <property type="protein sequence ID" value="SVE57155.1"/>
    <property type="molecule type" value="Genomic_DNA"/>
</dbReference>
<name>A0A383ELK7_9ZZZZ</name>
<proteinExistence type="predicted"/>
<sequence length="67" mass="7899">MTKFPKIEGFINAGFFSMRDSIYSQHCDSHGNQIWYKWDDNDQLWKHIKYNTLGCFEYENATGPESG</sequence>
<reference evidence="1" key="1">
    <citation type="submission" date="2018-05" db="EMBL/GenBank/DDBJ databases">
        <authorList>
            <person name="Lanie J.A."/>
            <person name="Ng W.-L."/>
            <person name="Kazmierczak K.M."/>
            <person name="Andrzejewski T.M."/>
            <person name="Davidsen T.M."/>
            <person name="Wayne K.J."/>
            <person name="Tettelin H."/>
            <person name="Glass J.I."/>
            <person name="Rusch D."/>
            <person name="Podicherti R."/>
            <person name="Tsui H.-C.T."/>
            <person name="Winkler M.E."/>
        </authorList>
    </citation>
    <scope>NUCLEOTIDE SEQUENCE</scope>
</reference>
<dbReference type="AlphaFoldDB" id="A0A383ELK7"/>
<gene>
    <name evidence="1" type="ORF">METZ01_LOCUS510009</name>
</gene>
<organism evidence="1">
    <name type="scientific">marine metagenome</name>
    <dbReference type="NCBI Taxonomy" id="408172"/>
    <lineage>
        <taxon>unclassified sequences</taxon>
        <taxon>metagenomes</taxon>
        <taxon>ecological metagenomes</taxon>
    </lineage>
</organism>
<accession>A0A383ELK7</accession>
<evidence type="ECO:0000313" key="1">
    <source>
        <dbReference type="EMBL" id="SVE57155.1"/>
    </source>
</evidence>
<protein>
    <submittedName>
        <fullName evidence="1">Uncharacterized protein</fullName>
    </submittedName>
</protein>